<evidence type="ECO:0000256" key="2">
    <source>
        <dbReference type="ARBA" id="ARBA00007467"/>
    </source>
</evidence>
<sequence>MTSSKTINTSIRDLVAFWIFGLANNYAYVVMLSAASDIIARQETSLPHSPQAGHTNASTQQGHCEERILVKTCHHLPTGAVLLADILPALLIKLTFPFFMQRIPFGLRHFVVCSLQAISYLVVSFSNSIYVSLIGVAAASLGSGLGEICYLGLSAHYSKSTISAWSSGTGGAGIIGAMAYAVLTEPKLAGLTPSTALLSMLIVPVVFGITYWFVLTRSPTVHTMKLLQVDTWLVPKPLNVHNKHIPECIDSMNNSTISKKAHLEDENRKIAQPETLSFAAKLRIIAVKHYNLFSLKFTIMQMFSPFALHDPLSLVYYAEYLINQGIVETIYFDCSHGFSLSKASQYRWYQVLYQVGVFISRSSVNLIELPSWALYILPVLQMVNALVFFFDSIYNYIPHIALIFSLILVEGLFGGASYVNTFNLVHKEALPHVREFSLSITSLSDSLGIVFSALSSIPVHSYICDVPARNSHYY</sequence>
<dbReference type="InterPro" id="IPR018460">
    <property type="entry name" value="Battenin_disease_Cln3_subgr"/>
</dbReference>
<dbReference type="PANTHER" id="PTHR10981:SF8">
    <property type="entry name" value="BATTENIN"/>
    <property type="match status" value="1"/>
</dbReference>
<feature type="transmembrane region" description="Helical" evidence="6">
    <location>
        <begin position="162"/>
        <end position="183"/>
    </location>
</feature>
<feature type="transmembrane region" description="Helical" evidence="6">
    <location>
        <begin position="15"/>
        <end position="35"/>
    </location>
</feature>
<dbReference type="WBParaSite" id="jg10660">
    <property type="protein sequence ID" value="jg10660"/>
    <property type="gene ID" value="jg10660"/>
</dbReference>
<feature type="transmembrane region" description="Helical" evidence="6">
    <location>
        <begin position="105"/>
        <end position="123"/>
    </location>
</feature>
<feature type="transmembrane region" description="Helical" evidence="6">
    <location>
        <begin position="195"/>
        <end position="215"/>
    </location>
</feature>
<dbReference type="GO" id="GO:0012505">
    <property type="term" value="C:endomembrane system"/>
    <property type="evidence" value="ECO:0007669"/>
    <property type="project" value="UniProtKB-SubCell"/>
</dbReference>
<dbReference type="InterPro" id="IPR003492">
    <property type="entry name" value="Battenin_disease_Cln3"/>
</dbReference>
<feature type="transmembrane region" description="Helical" evidence="6">
    <location>
        <begin position="372"/>
        <end position="390"/>
    </location>
</feature>
<evidence type="ECO:0000256" key="3">
    <source>
        <dbReference type="ARBA" id="ARBA00022692"/>
    </source>
</evidence>
<dbReference type="PANTHER" id="PTHR10981">
    <property type="entry name" value="BATTENIN"/>
    <property type="match status" value="1"/>
</dbReference>
<evidence type="ECO:0000256" key="5">
    <source>
        <dbReference type="ARBA" id="ARBA00023136"/>
    </source>
</evidence>
<dbReference type="GO" id="GO:0007040">
    <property type="term" value="P:lysosome organization"/>
    <property type="evidence" value="ECO:0007669"/>
    <property type="project" value="TreeGrafter"/>
</dbReference>
<evidence type="ECO:0000256" key="1">
    <source>
        <dbReference type="ARBA" id="ARBA00004127"/>
    </source>
</evidence>
<dbReference type="GO" id="GO:0005765">
    <property type="term" value="C:lysosomal membrane"/>
    <property type="evidence" value="ECO:0007669"/>
    <property type="project" value="UniProtKB-SubCell"/>
</dbReference>
<comment type="similarity">
    <text evidence="2 6">Belongs to the battenin family.</text>
</comment>
<evidence type="ECO:0000256" key="6">
    <source>
        <dbReference type="RuleBase" id="RU361113"/>
    </source>
</evidence>
<dbReference type="GO" id="GO:0051453">
    <property type="term" value="P:regulation of intracellular pH"/>
    <property type="evidence" value="ECO:0007669"/>
    <property type="project" value="TreeGrafter"/>
</dbReference>
<evidence type="ECO:0000256" key="4">
    <source>
        <dbReference type="ARBA" id="ARBA00022989"/>
    </source>
</evidence>
<protein>
    <recommendedName>
        <fullName evidence="6">Battenin</fullName>
    </recommendedName>
</protein>
<reference evidence="8" key="1">
    <citation type="submission" date="2022-11" db="UniProtKB">
        <authorList>
            <consortium name="WormBaseParasite"/>
        </authorList>
    </citation>
    <scope>IDENTIFICATION</scope>
</reference>
<dbReference type="InterPro" id="IPR036259">
    <property type="entry name" value="MFS_trans_sf"/>
</dbReference>
<dbReference type="PRINTS" id="PR01315">
    <property type="entry name" value="BATTENIN"/>
</dbReference>
<name>A0A915CMG6_9BILA</name>
<keyword evidence="7" id="KW-1185">Reference proteome</keyword>
<feature type="transmembrane region" description="Helical" evidence="6">
    <location>
        <begin position="129"/>
        <end position="150"/>
    </location>
</feature>
<dbReference type="SUPFAM" id="SSF103473">
    <property type="entry name" value="MFS general substrate transporter"/>
    <property type="match status" value="1"/>
</dbReference>
<dbReference type="Proteomes" id="UP000887574">
    <property type="component" value="Unplaced"/>
</dbReference>
<feature type="transmembrane region" description="Helical" evidence="6">
    <location>
        <begin position="396"/>
        <end position="419"/>
    </location>
</feature>
<dbReference type="Pfam" id="PF02487">
    <property type="entry name" value="CLN3"/>
    <property type="match status" value="1"/>
</dbReference>
<accession>A0A915CMG6</accession>
<dbReference type="PIRSF" id="PIRSF015974">
    <property type="entry name" value="CLN3_BTN1"/>
    <property type="match status" value="1"/>
</dbReference>
<keyword evidence="6" id="KW-0458">Lysosome</keyword>
<evidence type="ECO:0000313" key="8">
    <source>
        <dbReference type="WBParaSite" id="jg10660"/>
    </source>
</evidence>
<keyword evidence="3 6" id="KW-0812">Transmembrane</keyword>
<keyword evidence="5 6" id="KW-0472">Membrane</keyword>
<keyword evidence="4 6" id="KW-1133">Transmembrane helix</keyword>
<dbReference type="AlphaFoldDB" id="A0A915CMG6"/>
<organism evidence="7 8">
    <name type="scientific">Ditylenchus dipsaci</name>
    <dbReference type="NCBI Taxonomy" id="166011"/>
    <lineage>
        <taxon>Eukaryota</taxon>
        <taxon>Metazoa</taxon>
        <taxon>Ecdysozoa</taxon>
        <taxon>Nematoda</taxon>
        <taxon>Chromadorea</taxon>
        <taxon>Rhabditida</taxon>
        <taxon>Tylenchina</taxon>
        <taxon>Tylenchomorpha</taxon>
        <taxon>Sphaerularioidea</taxon>
        <taxon>Anguinidae</taxon>
        <taxon>Anguininae</taxon>
        <taxon>Ditylenchus</taxon>
    </lineage>
</organism>
<proteinExistence type="inferred from homology"/>
<comment type="subcellular location">
    <subcellularLocation>
        <location evidence="1">Endomembrane system</location>
        <topology evidence="1">Multi-pass membrane protein</topology>
    </subcellularLocation>
    <subcellularLocation>
        <location evidence="6">Lysosome membrane</location>
        <topology evidence="6">Multi-pass membrane protein</topology>
    </subcellularLocation>
</comment>
<evidence type="ECO:0000313" key="7">
    <source>
        <dbReference type="Proteomes" id="UP000887574"/>
    </source>
</evidence>